<dbReference type="GO" id="GO:0003824">
    <property type="term" value="F:catalytic activity"/>
    <property type="evidence" value="ECO:0007669"/>
    <property type="project" value="InterPro"/>
</dbReference>
<keyword evidence="3" id="KW-1185">Reference proteome</keyword>
<feature type="non-terminal residue" evidence="2">
    <location>
        <position position="1"/>
    </location>
</feature>
<gene>
    <name evidence="2" type="ORF">EOE48_28770</name>
</gene>
<evidence type="ECO:0000259" key="1">
    <source>
        <dbReference type="Pfam" id="PF00668"/>
    </source>
</evidence>
<protein>
    <recommendedName>
        <fullName evidence="1">Condensation domain-containing protein</fullName>
    </recommendedName>
</protein>
<name>A0A3S2YEF6_9HYPH</name>
<reference evidence="2 3" key="1">
    <citation type="submission" date="2019-01" db="EMBL/GenBank/DDBJ databases">
        <authorList>
            <person name="Chen W.-M."/>
        </authorList>
    </citation>
    <scope>NUCLEOTIDE SEQUENCE [LARGE SCALE GENOMIC DNA]</scope>
    <source>
        <strain evidence="2 3">TER-1</strain>
    </source>
</reference>
<dbReference type="AlphaFoldDB" id="A0A3S2YEF6"/>
<dbReference type="SUPFAM" id="SSF52777">
    <property type="entry name" value="CoA-dependent acyltransferases"/>
    <property type="match status" value="1"/>
</dbReference>
<sequence length="154" mass="16747">VLLAPSEQIDAQRLSAALGCVLQHHDALRLGFDQVAGQWQGTFQDVDAHDVLWDRSVDDIEALSRLADDAQASFTLGGPLLRAVRVTLADGAQRLLLVVHHLVVDGVSWRVLLEDLQGAYQLLAAGQPVALPAKTSSFKAWAEQVQRYGKSDDL</sequence>
<dbReference type="PANTHER" id="PTHR45398">
    <property type="match status" value="1"/>
</dbReference>
<dbReference type="Gene3D" id="3.30.559.10">
    <property type="entry name" value="Chloramphenicol acetyltransferase-like domain"/>
    <property type="match status" value="1"/>
</dbReference>
<dbReference type="EMBL" id="SACP01000143">
    <property type="protein sequence ID" value="RVU09697.1"/>
    <property type="molecule type" value="Genomic_DNA"/>
</dbReference>
<dbReference type="Pfam" id="PF00668">
    <property type="entry name" value="Condensation"/>
    <property type="match status" value="1"/>
</dbReference>
<dbReference type="Proteomes" id="UP000286997">
    <property type="component" value="Unassembled WGS sequence"/>
</dbReference>
<dbReference type="RefSeq" id="WP_148239826.1">
    <property type="nucleotide sequence ID" value="NZ_SACP01000143.1"/>
</dbReference>
<feature type="non-terminal residue" evidence="2">
    <location>
        <position position="154"/>
    </location>
</feature>
<comment type="caution">
    <text evidence="2">The sequence shown here is derived from an EMBL/GenBank/DDBJ whole genome shotgun (WGS) entry which is preliminary data.</text>
</comment>
<accession>A0A3S2YEF6</accession>
<evidence type="ECO:0000313" key="3">
    <source>
        <dbReference type="Proteomes" id="UP000286997"/>
    </source>
</evidence>
<dbReference type="InterPro" id="IPR001242">
    <property type="entry name" value="Condensation_dom"/>
</dbReference>
<evidence type="ECO:0000313" key="2">
    <source>
        <dbReference type="EMBL" id="RVU09697.1"/>
    </source>
</evidence>
<dbReference type="OrthoDB" id="9770470at2"/>
<dbReference type="PANTHER" id="PTHR45398:SF1">
    <property type="entry name" value="ENZYME, PUTATIVE (JCVI)-RELATED"/>
    <property type="match status" value="1"/>
</dbReference>
<proteinExistence type="predicted"/>
<dbReference type="InterPro" id="IPR023213">
    <property type="entry name" value="CAT-like_dom_sf"/>
</dbReference>
<organism evidence="2 3">
    <name type="scientific">Methylobacterium oryzihabitans</name>
    <dbReference type="NCBI Taxonomy" id="2499852"/>
    <lineage>
        <taxon>Bacteria</taxon>
        <taxon>Pseudomonadati</taxon>
        <taxon>Pseudomonadota</taxon>
        <taxon>Alphaproteobacteria</taxon>
        <taxon>Hyphomicrobiales</taxon>
        <taxon>Methylobacteriaceae</taxon>
        <taxon>Methylobacterium</taxon>
    </lineage>
</organism>
<feature type="domain" description="Condensation" evidence="1">
    <location>
        <begin position="6"/>
        <end position="153"/>
    </location>
</feature>